<sequence length="159" mass="16336">MSKAGYKVSTSSAVALSAATARTALMMITPSSFGGELKKFRIGFDGISASAVPVLWEIVRSTNASNSTPGTGNTTETSNIVQVYGRAITTGFTAFSASTSEPTVLTVLDSGLLTPAGGLLLYDFALGSEFECDVSAGLGIRLTAPASVNARASMILERI</sequence>
<name>A0ABW2HXB7_9ACTN</name>
<comment type="caution">
    <text evidence="1">The sequence shown here is derived from an EMBL/GenBank/DDBJ whole genome shotgun (WGS) entry which is preliminary data.</text>
</comment>
<proteinExistence type="predicted"/>
<dbReference type="Proteomes" id="UP001596548">
    <property type="component" value="Unassembled WGS sequence"/>
</dbReference>
<gene>
    <name evidence="1" type="ORF">ACFQS1_19735</name>
</gene>
<protein>
    <submittedName>
        <fullName evidence="1">Uncharacterized protein</fullName>
    </submittedName>
</protein>
<dbReference type="EMBL" id="JBHTBJ010000013">
    <property type="protein sequence ID" value="MFC7276230.1"/>
    <property type="molecule type" value="Genomic_DNA"/>
</dbReference>
<reference evidence="2" key="1">
    <citation type="journal article" date="2019" name="Int. J. Syst. Evol. Microbiol.">
        <title>The Global Catalogue of Microorganisms (GCM) 10K type strain sequencing project: providing services to taxonomists for standard genome sequencing and annotation.</title>
        <authorList>
            <consortium name="The Broad Institute Genomics Platform"/>
            <consortium name="The Broad Institute Genome Sequencing Center for Infectious Disease"/>
            <person name="Wu L."/>
            <person name="Ma J."/>
        </authorList>
    </citation>
    <scope>NUCLEOTIDE SEQUENCE [LARGE SCALE GENOMIC DNA]</scope>
    <source>
        <strain evidence="2">XZYJT-10</strain>
    </source>
</reference>
<keyword evidence="2" id="KW-1185">Reference proteome</keyword>
<dbReference type="RefSeq" id="WP_378970269.1">
    <property type="nucleotide sequence ID" value="NZ_JBHTBJ010000013.1"/>
</dbReference>
<accession>A0ABW2HXB7</accession>
<organism evidence="1 2">
    <name type="scientific">Paractinoplanes rhizophilus</name>
    <dbReference type="NCBI Taxonomy" id="1416877"/>
    <lineage>
        <taxon>Bacteria</taxon>
        <taxon>Bacillati</taxon>
        <taxon>Actinomycetota</taxon>
        <taxon>Actinomycetes</taxon>
        <taxon>Micromonosporales</taxon>
        <taxon>Micromonosporaceae</taxon>
        <taxon>Paractinoplanes</taxon>
    </lineage>
</organism>
<evidence type="ECO:0000313" key="2">
    <source>
        <dbReference type="Proteomes" id="UP001596548"/>
    </source>
</evidence>
<evidence type="ECO:0000313" key="1">
    <source>
        <dbReference type="EMBL" id="MFC7276230.1"/>
    </source>
</evidence>